<dbReference type="GO" id="GO:0005737">
    <property type="term" value="C:cytoplasm"/>
    <property type="evidence" value="ECO:0007669"/>
    <property type="project" value="TreeGrafter"/>
</dbReference>
<accession>A0A077Z706</accession>
<dbReference type="InterPro" id="IPR000594">
    <property type="entry name" value="ThiF_NAD_FAD-bd"/>
</dbReference>
<reference evidence="3" key="2">
    <citation type="submission" date="2014-03" db="EMBL/GenBank/DDBJ databases">
        <title>The whipworm genome and dual-species transcriptomics of an intimate host-pathogen interaction.</title>
        <authorList>
            <person name="Foth B.J."/>
            <person name="Tsai I.J."/>
            <person name="Reid A.J."/>
            <person name="Bancroft A.J."/>
            <person name="Nichol S."/>
            <person name="Tracey A."/>
            <person name="Holroyd N."/>
            <person name="Cotton J.A."/>
            <person name="Stanley E.J."/>
            <person name="Zarowiecki M."/>
            <person name="Liu J.Z."/>
            <person name="Huckvale T."/>
            <person name="Cooper P.J."/>
            <person name="Grencis R.K."/>
            <person name="Berriman M."/>
        </authorList>
    </citation>
    <scope>NUCLEOTIDE SEQUENCE [LARGE SCALE GENOMIC DNA]</scope>
</reference>
<dbReference type="Gene3D" id="3.40.50.720">
    <property type="entry name" value="NAD(P)-binding Rossmann-like Domain"/>
    <property type="match status" value="1"/>
</dbReference>
<name>A0A077Z706_TRITR</name>
<dbReference type="GO" id="GO:0019948">
    <property type="term" value="F:SUMO activating enzyme activity"/>
    <property type="evidence" value="ECO:0007669"/>
    <property type="project" value="TreeGrafter"/>
</dbReference>
<evidence type="ECO:0000259" key="2">
    <source>
        <dbReference type="Pfam" id="PF00899"/>
    </source>
</evidence>
<evidence type="ECO:0000313" key="4">
    <source>
        <dbReference type="Proteomes" id="UP000030665"/>
    </source>
</evidence>
<dbReference type="Pfam" id="PF00899">
    <property type="entry name" value="ThiF"/>
    <property type="match status" value="1"/>
</dbReference>
<dbReference type="InterPro" id="IPR035985">
    <property type="entry name" value="Ubiquitin-activating_enz"/>
</dbReference>
<keyword evidence="4" id="KW-1185">Reference proteome</keyword>
<dbReference type="Proteomes" id="UP000030665">
    <property type="component" value="Unassembled WGS sequence"/>
</dbReference>
<evidence type="ECO:0000313" key="3">
    <source>
        <dbReference type="EMBL" id="CDW55986.1"/>
    </source>
</evidence>
<sequence length="310" mass="33738">MEAAHSNEKSLSKQEAVLYDRQIRIWGFKGQSRIMKSDVLLVGLGALGAESAKNLLLAGIRRLTLLDTAIVTEADVNQSILLTPDCVGKQRAAASLEACKSMNSFVEVDALDKPVDSLCEEDIAPYTIVILTDQSQPACNRACKLCRKLKIHFCSLSLYGTYAYGILDFQKECENITSREVPEVPLPDAEDVNGEVLQNGKMGELKVVTSESPASEAEFRSHQLRRLKNCLLAICSVLAFEKSAGRRWSPKDAQVLVSSTKEGEAGLSLGSELISRLSLTSIVPIPIISGIICGEITNVITVVMIDRIPD</sequence>
<evidence type="ECO:0000256" key="1">
    <source>
        <dbReference type="ARBA" id="ARBA00005673"/>
    </source>
</evidence>
<reference evidence="3" key="1">
    <citation type="submission" date="2014-01" db="EMBL/GenBank/DDBJ databases">
        <authorList>
            <person name="Aslett M."/>
        </authorList>
    </citation>
    <scope>NUCLEOTIDE SEQUENCE</scope>
</reference>
<dbReference type="EMBL" id="HG805999">
    <property type="protein sequence ID" value="CDW55986.1"/>
    <property type="molecule type" value="Genomic_DNA"/>
</dbReference>
<feature type="domain" description="THIF-type NAD/FAD binding fold" evidence="2">
    <location>
        <begin position="19"/>
        <end position="161"/>
    </location>
</feature>
<dbReference type="SUPFAM" id="SSF69572">
    <property type="entry name" value="Activating enzymes of the ubiquitin-like proteins"/>
    <property type="match status" value="1"/>
</dbReference>
<organism evidence="3 4">
    <name type="scientific">Trichuris trichiura</name>
    <name type="common">Whipworm</name>
    <name type="synonym">Trichocephalus trichiurus</name>
    <dbReference type="NCBI Taxonomy" id="36087"/>
    <lineage>
        <taxon>Eukaryota</taxon>
        <taxon>Metazoa</taxon>
        <taxon>Ecdysozoa</taxon>
        <taxon>Nematoda</taxon>
        <taxon>Enoplea</taxon>
        <taxon>Dorylaimia</taxon>
        <taxon>Trichinellida</taxon>
        <taxon>Trichuridae</taxon>
        <taxon>Trichuris</taxon>
    </lineage>
</organism>
<dbReference type="GO" id="GO:0031510">
    <property type="term" value="C:SUMO activating enzyme complex"/>
    <property type="evidence" value="ECO:0007669"/>
    <property type="project" value="TreeGrafter"/>
</dbReference>
<dbReference type="AlphaFoldDB" id="A0A077Z706"/>
<comment type="similarity">
    <text evidence="1">Belongs to the ubiquitin-activating E1 family.</text>
</comment>
<dbReference type="STRING" id="36087.A0A077Z706"/>
<dbReference type="InterPro" id="IPR045886">
    <property type="entry name" value="ThiF/MoeB/HesA"/>
</dbReference>
<protein>
    <submittedName>
        <fullName evidence="3">SUMO activating enzyme subunit 1</fullName>
    </submittedName>
</protein>
<dbReference type="GO" id="GO:0016925">
    <property type="term" value="P:protein sumoylation"/>
    <property type="evidence" value="ECO:0007669"/>
    <property type="project" value="TreeGrafter"/>
</dbReference>
<gene>
    <name evidence="3" type="ORF">TTRE_0000426001</name>
</gene>
<proteinExistence type="inferred from homology"/>
<dbReference type="PANTHER" id="PTHR10953">
    <property type="entry name" value="UBIQUITIN-ACTIVATING ENZYME E1"/>
    <property type="match status" value="1"/>
</dbReference>
<dbReference type="OrthoDB" id="10252231at2759"/>
<dbReference type="PANTHER" id="PTHR10953:SF162">
    <property type="entry name" value="SUMO-ACTIVATING ENZYME SUBUNIT 1"/>
    <property type="match status" value="1"/>
</dbReference>